<gene>
    <name evidence="9" type="primary">LOC116943020</name>
</gene>
<feature type="region of interest" description="Disordered" evidence="5">
    <location>
        <begin position="757"/>
        <end position="782"/>
    </location>
</feature>
<sequence>MFPALSSEEGSEPWLPTHTAAAALCALSLPRLGEEVPVADPSATGSGKGMSSVSPGAGSEPATIPQQQQQQHAQPAHLHHHHQQHLLHRRQQPHLLQLQQHQQDRLLPNQQQEQQQHQQQRADDDPAGVERAPRDSGSAEEGVGVAAATPKVQSGVRWGPGNPLSCPLCRGMLSEPVSAPCGHAFCRRCLEQEPSGECAACRRPFQLLDVREHRPNIVACKLLLKWFPRESEAARMRHEALELLQERRAMHALAKCQAAMELAPGDSALLCVRARCHAATGHWEAALLDAENVCRLEPTWHQGFLTKGHSQEALGLREDALTAFLHCLALRPNCVDVKACVDKLLAELLSPALQRSPLDFLQRVLGRPPIASGTTTGTTTASTTSSSSSSRELTLGNAAPEKEDGAGCSEEEVGDGRGSLVDEVPLQKRLKRKCSVEEEEEGPEEEDGTGRSLLSLGRPRKLMKRCDSASEWGTWPALSAVAPALIDPTDMECSLCMRLLYEPVTTPCGHSFCLRCLERCLDYNPRCPLCKETLAQYLALQRYSACHLLKELAARYMAEALAERRSAHLDEIAEMSSLTQDVPVFVCTVAFPSLPCPLHVFEPRYRLMVRRCLETGTRRFGMCLGNASGFTEFGCMLGVQSTQLMPDGRSVVYTVGERRFRVVQRSHRDGYNTANIEYLEDVKVEEEEAYTELQALHEEVYVQAAAWFGSLRSRLRSQVLLHFGTLPAKEADLQVRTERRPARATRLTARPFAHPATCSTARPTARPTTHPPLAVSHHSHHLPPTTWPATRRVCWH</sequence>
<dbReference type="SUPFAM" id="SSF48452">
    <property type="entry name" value="TPR-like"/>
    <property type="match status" value="1"/>
</dbReference>
<evidence type="ECO:0000256" key="1">
    <source>
        <dbReference type="ARBA" id="ARBA00022723"/>
    </source>
</evidence>
<evidence type="ECO:0000259" key="7">
    <source>
        <dbReference type="PROSITE" id="PS51787"/>
    </source>
</evidence>
<feature type="compositionally biased region" description="Basic residues" evidence="5">
    <location>
        <begin position="77"/>
        <end position="89"/>
    </location>
</feature>
<feature type="region of interest" description="Disordered" evidence="5">
    <location>
        <begin position="369"/>
        <end position="454"/>
    </location>
</feature>
<evidence type="ECO:0000256" key="2">
    <source>
        <dbReference type="ARBA" id="ARBA00022771"/>
    </source>
</evidence>
<proteinExistence type="predicted"/>
<dbReference type="AlphaFoldDB" id="A0AAJ7T5E2"/>
<dbReference type="RefSeq" id="XP_032811509.1">
    <property type="nucleotide sequence ID" value="XM_032955618.1"/>
</dbReference>
<dbReference type="CDD" id="cd16514">
    <property type="entry name" value="RING-HC_LONFs_rpt2"/>
    <property type="match status" value="1"/>
</dbReference>
<dbReference type="InterPro" id="IPR003111">
    <property type="entry name" value="Lon_prtase_N"/>
</dbReference>
<dbReference type="PROSITE" id="PS00518">
    <property type="entry name" value="ZF_RING_1"/>
    <property type="match status" value="2"/>
</dbReference>
<dbReference type="InterPro" id="IPR046336">
    <property type="entry name" value="Lon_prtase_N_sf"/>
</dbReference>
<dbReference type="GO" id="GO:0061630">
    <property type="term" value="F:ubiquitin protein ligase activity"/>
    <property type="evidence" value="ECO:0007669"/>
    <property type="project" value="TreeGrafter"/>
</dbReference>
<evidence type="ECO:0000256" key="5">
    <source>
        <dbReference type="SAM" id="MobiDB-lite"/>
    </source>
</evidence>
<reference evidence="9" key="1">
    <citation type="submission" date="2025-08" db="UniProtKB">
        <authorList>
            <consortium name="RefSeq"/>
        </authorList>
    </citation>
    <scope>IDENTIFICATION</scope>
    <source>
        <tissue evidence="9">Sperm</tissue>
    </source>
</reference>
<dbReference type="Pfam" id="PF13923">
    <property type="entry name" value="zf-C3HC4_2"/>
    <property type="match status" value="2"/>
</dbReference>
<keyword evidence="8" id="KW-1185">Reference proteome</keyword>
<feature type="domain" description="RING-type" evidence="6">
    <location>
        <begin position="493"/>
        <end position="531"/>
    </location>
</feature>
<feature type="region of interest" description="Disordered" evidence="5">
    <location>
        <begin position="107"/>
        <end position="146"/>
    </location>
</feature>
<dbReference type="KEGG" id="pmrn:116943020"/>
<evidence type="ECO:0000256" key="3">
    <source>
        <dbReference type="ARBA" id="ARBA00022833"/>
    </source>
</evidence>
<dbReference type="Gene3D" id="2.30.130.40">
    <property type="entry name" value="LON domain-like"/>
    <property type="match status" value="1"/>
</dbReference>
<evidence type="ECO:0000259" key="6">
    <source>
        <dbReference type="PROSITE" id="PS50089"/>
    </source>
</evidence>
<dbReference type="InterPro" id="IPR017907">
    <property type="entry name" value="Znf_RING_CS"/>
</dbReference>
<dbReference type="PANTHER" id="PTHR23327:SF42">
    <property type="entry name" value="LON PEPTIDASE N-TERMINAL DOMAIN AND RING FINGER PROTEIN C14F5.10C"/>
    <property type="match status" value="1"/>
</dbReference>
<dbReference type="Pfam" id="PF02190">
    <property type="entry name" value="LON_substr_bdg"/>
    <property type="match status" value="1"/>
</dbReference>
<feature type="domain" description="RING-type" evidence="6">
    <location>
        <begin position="166"/>
        <end position="202"/>
    </location>
</feature>
<accession>A0AAJ7T5E2</accession>
<dbReference type="SMART" id="SM00464">
    <property type="entry name" value="LON"/>
    <property type="match status" value="1"/>
</dbReference>
<dbReference type="Proteomes" id="UP001318040">
    <property type="component" value="Chromosome 16"/>
</dbReference>
<dbReference type="PANTHER" id="PTHR23327">
    <property type="entry name" value="RING FINGER PROTEIN 127"/>
    <property type="match status" value="1"/>
</dbReference>
<dbReference type="PROSITE" id="PS51787">
    <property type="entry name" value="LON_N"/>
    <property type="match status" value="1"/>
</dbReference>
<keyword evidence="1" id="KW-0479">Metal-binding</keyword>
<feature type="region of interest" description="Disordered" evidence="5">
    <location>
        <begin position="37"/>
        <end position="89"/>
    </location>
</feature>
<feature type="compositionally biased region" description="Low complexity" evidence="5">
    <location>
        <begin position="66"/>
        <end position="76"/>
    </location>
</feature>
<feature type="compositionally biased region" description="Polar residues" evidence="5">
    <location>
        <begin position="43"/>
        <end position="54"/>
    </location>
</feature>
<feature type="compositionally biased region" description="Low complexity" evidence="5">
    <location>
        <begin position="757"/>
        <end position="774"/>
    </location>
</feature>
<feature type="compositionally biased region" description="Acidic residues" evidence="5">
    <location>
        <begin position="437"/>
        <end position="447"/>
    </location>
</feature>
<dbReference type="GO" id="GO:0008270">
    <property type="term" value="F:zinc ion binding"/>
    <property type="evidence" value="ECO:0007669"/>
    <property type="project" value="UniProtKB-KW"/>
</dbReference>
<evidence type="ECO:0000313" key="9">
    <source>
        <dbReference type="RefSeq" id="XP_032811509.1"/>
    </source>
</evidence>
<dbReference type="InterPro" id="IPR011990">
    <property type="entry name" value="TPR-like_helical_dom_sf"/>
</dbReference>
<dbReference type="GO" id="GO:0005737">
    <property type="term" value="C:cytoplasm"/>
    <property type="evidence" value="ECO:0007669"/>
    <property type="project" value="UniProtKB-ARBA"/>
</dbReference>
<keyword evidence="3" id="KW-0862">Zinc</keyword>
<dbReference type="Gene3D" id="1.25.40.10">
    <property type="entry name" value="Tetratricopeptide repeat domain"/>
    <property type="match status" value="1"/>
</dbReference>
<dbReference type="SUPFAM" id="SSF88697">
    <property type="entry name" value="PUA domain-like"/>
    <property type="match status" value="1"/>
</dbReference>
<keyword evidence="2 4" id="KW-0863">Zinc-finger</keyword>
<organism evidence="8 9">
    <name type="scientific">Petromyzon marinus</name>
    <name type="common">Sea lamprey</name>
    <dbReference type="NCBI Taxonomy" id="7757"/>
    <lineage>
        <taxon>Eukaryota</taxon>
        <taxon>Metazoa</taxon>
        <taxon>Chordata</taxon>
        <taxon>Craniata</taxon>
        <taxon>Vertebrata</taxon>
        <taxon>Cyclostomata</taxon>
        <taxon>Hyperoartia</taxon>
        <taxon>Petromyzontiformes</taxon>
        <taxon>Petromyzontidae</taxon>
        <taxon>Petromyzon</taxon>
    </lineage>
</organism>
<feature type="compositionally biased region" description="Low complexity" evidence="5">
    <location>
        <begin position="371"/>
        <end position="390"/>
    </location>
</feature>
<dbReference type="InterPro" id="IPR001841">
    <property type="entry name" value="Znf_RING"/>
</dbReference>
<dbReference type="InterPro" id="IPR015947">
    <property type="entry name" value="PUA-like_sf"/>
</dbReference>
<protein>
    <submittedName>
        <fullName evidence="9">LON peptidase N-terminal domain and RING finger protein 1-like isoform X1</fullName>
    </submittedName>
</protein>
<dbReference type="SUPFAM" id="SSF57850">
    <property type="entry name" value="RING/U-box"/>
    <property type="match status" value="1"/>
</dbReference>
<evidence type="ECO:0000313" key="8">
    <source>
        <dbReference type="Proteomes" id="UP001318040"/>
    </source>
</evidence>
<dbReference type="CDD" id="cd16513">
    <property type="entry name" value="RING-HC_LONFs_rpt1"/>
    <property type="match status" value="1"/>
</dbReference>
<dbReference type="SMART" id="SM00028">
    <property type="entry name" value="TPR"/>
    <property type="match status" value="3"/>
</dbReference>
<dbReference type="SMART" id="SM00184">
    <property type="entry name" value="RING"/>
    <property type="match status" value="2"/>
</dbReference>
<dbReference type="PROSITE" id="PS50089">
    <property type="entry name" value="ZF_RING_2"/>
    <property type="match status" value="2"/>
</dbReference>
<evidence type="ECO:0000256" key="4">
    <source>
        <dbReference type="PROSITE-ProRule" id="PRU00175"/>
    </source>
</evidence>
<feature type="compositionally biased region" description="Low complexity" evidence="5">
    <location>
        <begin position="107"/>
        <end position="119"/>
    </location>
</feature>
<dbReference type="Gene3D" id="3.30.40.10">
    <property type="entry name" value="Zinc/RING finger domain, C3HC4 (zinc finger)"/>
    <property type="match status" value="2"/>
</dbReference>
<dbReference type="InterPro" id="IPR019734">
    <property type="entry name" value="TPR_rpt"/>
</dbReference>
<dbReference type="InterPro" id="IPR013083">
    <property type="entry name" value="Znf_RING/FYVE/PHD"/>
</dbReference>
<feature type="domain" description="Lon N-terminal" evidence="7">
    <location>
        <begin position="572"/>
        <end position="796"/>
    </location>
</feature>
<name>A0AAJ7T5E2_PETMA</name>